<proteinExistence type="predicted"/>
<name>A0A4C1XAB5_EUMVA</name>
<accession>A0A4C1XAB5</accession>
<dbReference type="AlphaFoldDB" id="A0A4C1XAB5"/>
<dbReference type="Proteomes" id="UP000299102">
    <property type="component" value="Unassembled WGS sequence"/>
</dbReference>
<comment type="caution">
    <text evidence="1">The sequence shown here is derived from an EMBL/GenBank/DDBJ whole genome shotgun (WGS) entry which is preliminary data.</text>
</comment>
<gene>
    <name evidence="1" type="ORF">EVAR_31374_1</name>
</gene>
<organism evidence="1 2">
    <name type="scientific">Eumeta variegata</name>
    <name type="common">Bagworm moth</name>
    <name type="synonym">Eumeta japonica</name>
    <dbReference type="NCBI Taxonomy" id="151549"/>
    <lineage>
        <taxon>Eukaryota</taxon>
        <taxon>Metazoa</taxon>
        <taxon>Ecdysozoa</taxon>
        <taxon>Arthropoda</taxon>
        <taxon>Hexapoda</taxon>
        <taxon>Insecta</taxon>
        <taxon>Pterygota</taxon>
        <taxon>Neoptera</taxon>
        <taxon>Endopterygota</taxon>
        <taxon>Lepidoptera</taxon>
        <taxon>Glossata</taxon>
        <taxon>Ditrysia</taxon>
        <taxon>Tineoidea</taxon>
        <taxon>Psychidae</taxon>
        <taxon>Oiketicinae</taxon>
        <taxon>Eumeta</taxon>
    </lineage>
</organism>
<evidence type="ECO:0000313" key="1">
    <source>
        <dbReference type="EMBL" id="GBP60113.1"/>
    </source>
</evidence>
<keyword evidence="2" id="KW-1185">Reference proteome</keyword>
<dbReference type="OrthoDB" id="7487383at2759"/>
<evidence type="ECO:0000313" key="2">
    <source>
        <dbReference type="Proteomes" id="UP000299102"/>
    </source>
</evidence>
<reference evidence="1 2" key="1">
    <citation type="journal article" date="2019" name="Commun. Biol.">
        <title>The bagworm genome reveals a unique fibroin gene that provides high tensile strength.</title>
        <authorList>
            <person name="Kono N."/>
            <person name="Nakamura H."/>
            <person name="Ohtoshi R."/>
            <person name="Tomita M."/>
            <person name="Numata K."/>
            <person name="Arakawa K."/>
        </authorList>
    </citation>
    <scope>NUCLEOTIDE SEQUENCE [LARGE SCALE GENOMIC DNA]</scope>
</reference>
<evidence type="ECO:0008006" key="3">
    <source>
        <dbReference type="Google" id="ProtNLM"/>
    </source>
</evidence>
<protein>
    <recommendedName>
        <fullName evidence="3">Endonuclease/exonuclease/phosphatase domain-containing protein</fullName>
    </recommendedName>
</protein>
<sequence>MVAFAEDLYFNTVTPLTPTHYPNNVNRRPDILDIAPMKGVALKVSCIEPLQCLDSDHQPVLMRLVSLTEDCPPAFKTITNWWKVSTVLDSSADTCASRTHPCARAHGRPIMGFSLPSPPLSHGENYKKCYSDSIRLKSTR</sequence>
<dbReference type="EMBL" id="BGZK01000779">
    <property type="protein sequence ID" value="GBP60113.1"/>
    <property type="molecule type" value="Genomic_DNA"/>
</dbReference>